<evidence type="ECO:0000313" key="1">
    <source>
        <dbReference type="EMBL" id="QHT36625.1"/>
    </source>
</evidence>
<reference evidence="1" key="1">
    <citation type="journal article" date="2020" name="Nature">
        <title>Giant virus diversity and host interactions through global metagenomics.</title>
        <authorList>
            <person name="Schulz F."/>
            <person name="Roux S."/>
            <person name="Paez-Espino D."/>
            <person name="Jungbluth S."/>
            <person name="Walsh D.A."/>
            <person name="Denef V.J."/>
            <person name="McMahon K.D."/>
            <person name="Konstantinidis K.T."/>
            <person name="Eloe-Fadrosh E.A."/>
            <person name="Kyrpides N.C."/>
            <person name="Woyke T."/>
        </authorList>
    </citation>
    <scope>NUCLEOTIDE SEQUENCE</scope>
    <source>
        <strain evidence="1">GVMAG-S-ERX555967-130</strain>
    </source>
</reference>
<protein>
    <submittedName>
        <fullName evidence="1">Uncharacterized protein</fullName>
    </submittedName>
</protein>
<dbReference type="EMBL" id="MN738786">
    <property type="protein sequence ID" value="QHT36625.1"/>
    <property type="molecule type" value="Genomic_DNA"/>
</dbReference>
<dbReference type="AlphaFoldDB" id="A0A6C0FBS8"/>
<organism evidence="1">
    <name type="scientific">viral metagenome</name>
    <dbReference type="NCBI Taxonomy" id="1070528"/>
    <lineage>
        <taxon>unclassified sequences</taxon>
        <taxon>metagenomes</taxon>
        <taxon>organismal metagenomes</taxon>
    </lineage>
</organism>
<name>A0A6C0FBS8_9ZZZZ</name>
<sequence>MKQSHKWMLILGAVAVGVFVLSKNADICFMGSCDFKDHKDMNKK</sequence>
<accession>A0A6C0FBS8</accession>
<proteinExistence type="predicted"/>